<dbReference type="InterPro" id="IPR005561">
    <property type="entry name" value="ANTAR"/>
</dbReference>
<dbReference type="Gene3D" id="3.30.450.40">
    <property type="match status" value="1"/>
</dbReference>
<dbReference type="Gene3D" id="1.10.10.10">
    <property type="entry name" value="Winged helix-like DNA-binding domain superfamily/Winged helix DNA-binding domain"/>
    <property type="match status" value="1"/>
</dbReference>
<evidence type="ECO:0000256" key="1">
    <source>
        <dbReference type="ARBA" id="ARBA00022679"/>
    </source>
</evidence>
<dbReference type="InterPro" id="IPR029016">
    <property type="entry name" value="GAF-like_dom_sf"/>
</dbReference>
<accession>A0ABY4QZP1</accession>
<organism evidence="6 7">
    <name type="scientific">Jatrophihabitans telluris</name>
    <dbReference type="NCBI Taxonomy" id="2038343"/>
    <lineage>
        <taxon>Bacteria</taxon>
        <taxon>Bacillati</taxon>
        <taxon>Actinomycetota</taxon>
        <taxon>Actinomycetes</taxon>
        <taxon>Jatrophihabitantales</taxon>
        <taxon>Jatrophihabitantaceae</taxon>
        <taxon>Jatrophihabitans</taxon>
    </lineage>
</organism>
<dbReference type="EMBL" id="CP097332">
    <property type="protein sequence ID" value="UQX88395.1"/>
    <property type="molecule type" value="Genomic_DNA"/>
</dbReference>
<dbReference type="PIRSF" id="PIRSF036625">
    <property type="entry name" value="GAF_ANTAR"/>
    <property type="match status" value="1"/>
</dbReference>
<reference evidence="6" key="2">
    <citation type="submission" date="2022-05" db="EMBL/GenBank/DDBJ databases">
        <authorList>
            <person name="Kim J.-S."/>
            <person name="Lee K."/>
            <person name="Suh M."/>
            <person name="Eom M."/>
            <person name="Kim J.-S."/>
            <person name="Kim D.-S."/>
            <person name="Ko S.-H."/>
            <person name="Shin Y."/>
            <person name="Lee J.-S."/>
        </authorList>
    </citation>
    <scope>NUCLEOTIDE SEQUENCE</scope>
    <source>
        <strain evidence="6">N237</strain>
    </source>
</reference>
<evidence type="ECO:0000256" key="3">
    <source>
        <dbReference type="ARBA" id="ARBA00023015"/>
    </source>
</evidence>
<gene>
    <name evidence="6" type="ORF">M6D93_19255</name>
</gene>
<keyword evidence="3" id="KW-0805">Transcription regulation</keyword>
<dbReference type="InterPro" id="IPR011006">
    <property type="entry name" value="CheY-like_superfamily"/>
</dbReference>
<evidence type="ECO:0000256" key="4">
    <source>
        <dbReference type="ARBA" id="ARBA00023163"/>
    </source>
</evidence>
<keyword evidence="4" id="KW-0804">Transcription</keyword>
<dbReference type="SMART" id="SM01012">
    <property type="entry name" value="ANTAR"/>
    <property type="match status" value="1"/>
</dbReference>
<dbReference type="InterPro" id="IPR036388">
    <property type="entry name" value="WH-like_DNA-bd_sf"/>
</dbReference>
<reference evidence="6" key="1">
    <citation type="journal article" date="2018" name="Int. J. Syst. Evol. Microbiol.">
        <title>Jatrophihabitans telluris sp. nov., isolated from sediment soil of lava forest wetlands and the emended description of the genus Jatrophihabitans.</title>
        <authorList>
            <person name="Lee K.C."/>
            <person name="Suh M.K."/>
            <person name="Eom M.K."/>
            <person name="Kim K.K."/>
            <person name="Kim J.S."/>
            <person name="Kim D.S."/>
            <person name="Ko S.H."/>
            <person name="Shin Y.K."/>
            <person name="Lee J.S."/>
        </authorList>
    </citation>
    <scope>NUCLEOTIDE SEQUENCE</scope>
    <source>
        <strain evidence="6">N237</strain>
    </source>
</reference>
<evidence type="ECO:0000256" key="2">
    <source>
        <dbReference type="ARBA" id="ARBA00022777"/>
    </source>
</evidence>
<dbReference type="Pfam" id="PF03861">
    <property type="entry name" value="ANTAR"/>
    <property type="match status" value="1"/>
</dbReference>
<dbReference type="SUPFAM" id="SSF52172">
    <property type="entry name" value="CheY-like"/>
    <property type="match status" value="1"/>
</dbReference>
<dbReference type="InterPro" id="IPR003018">
    <property type="entry name" value="GAF"/>
</dbReference>
<dbReference type="RefSeq" id="WP_249771849.1">
    <property type="nucleotide sequence ID" value="NZ_CP097332.1"/>
</dbReference>
<keyword evidence="7" id="KW-1185">Reference proteome</keyword>
<sequence>MADSAEPFPGDSAQLFARIAHELAAQPDVQSTTDRIVALAKEVLACDSTAIWSLTTAGMTRMHSATDPALAASFNGVVNETREGVSWECLNTHTTVRVDDIRTDQRWPAYRAFVLSQPEPRLLSAVGYSLDVEDRNLGALVISSTRANHFDDERTDMGAVFAAHAAISMEAAGAADRVGNLERALESNRRIGIALGILMARYRVTESQAFDMVRSASQHAHEKLRMIAEHVVLTGDLPEWPNRRPS</sequence>
<dbReference type="Pfam" id="PF01590">
    <property type="entry name" value="GAF"/>
    <property type="match status" value="1"/>
</dbReference>
<name>A0ABY4QZP1_9ACTN</name>
<feature type="domain" description="ANTAR" evidence="5">
    <location>
        <begin position="171"/>
        <end position="232"/>
    </location>
</feature>
<keyword evidence="1" id="KW-0808">Transferase</keyword>
<dbReference type="SUPFAM" id="SSF55781">
    <property type="entry name" value="GAF domain-like"/>
    <property type="match status" value="1"/>
</dbReference>
<proteinExistence type="predicted"/>
<keyword evidence="2" id="KW-0418">Kinase</keyword>
<protein>
    <submittedName>
        <fullName evidence="6">GAF and ANTAR domain-containing protein</fullName>
    </submittedName>
</protein>
<dbReference type="InterPro" id="IPR012074">
    <property type="entry name" value="GAF_ANTAR"/>
</dbReference>
<evidence type="ECO:0000313" key="6">
    <source>
        <dbReference type="EMBL" id="UQX88395.1"/>
    </source>
</evidence>
<evidence type="ECO:0000313" key="7">
    <source>
        <dbReference type="Proteomes" id="UP001056336"/>
    </source>
</evidence>
<dbReference type="Proteomes" id="UP001056336">
    <property type="component" value="Chromosome"/>
</dbReference>
<evidence type="ECO:0000259" key="5">
    <source>
        <dbReference type="PROSITE" id="PS50921"/>
    </source>
</evidence>
<dbReference type="PROSITE" id="PS50921">
    <property type="entry name" value="ANTAR"/>
    <property type="match status" value="1"/>
</dbReference>